<name>A0ABR2FPN1_9ROSI</name>
<protein>
    <submittedName>
        <fullName evidence="1">Uncharacterized protein</fullName>
    </submittedName>
</protein>
<evidence type="ECO:0000313" key="1">
    <source>
        <dbReference type="EMBL" id="KAK8583953.1"/>
    </source>
</evidence>
<accession>A0ABR2FPN1</accession>
<sequence length="125" mass="15080">MQDVSRIREECTHKTLWRFRQQQKCNKTVRRRNREEHASVRWLCQVRNYSPRERTLRATLECCNTIECHVRASEFLPNDQKEMELRASIKELGGRYPLPMHQTIPMLMKHHDEIRGYEESVGNEL</sequence>
<organism evidence="1 2">
    <name type="scientific">Hibiscus sabdariffa</name>
    <name type="common">roselle</name>
    <dbReference type="NCBI Taxonomy" id="183260"/>
    <lineage>
        <taxon>Eukaryota</taxon>
        <taxon>Viridiplantae</taxon>
        <taxon>Streptophyta</taxon>
        <taxon>Embryophyta</taxon>
        <taxon>Tracheophyta</taxon>
        <taxon>Spermatophyta</taxon>
        <taxon>Magnoliopsida</taxon>
        <taxon>eudicotyledons</taxon>
        <taxon>Gunneridae</taxon>
        <taxon>Pentapetalae</taxon>
        <taxon>rosids</taxon>
        <taxon>malvids</taxon>
        <taxon>Malvales</taxon>
        <taxon>Malvaceae</taxon>
        <taxon>Malvoideae</taxon>
        <taxon>Hibiscus</taxon>
    </lineage>
</organism>
<proteinExistence type="predicted"/>
<comment type="caution">
    <text evidence="1">The sequence shown here is derived from an EMBL/GenBank/DDBJ whole genome shotgun (WGS) entry which is preliminary data.</text>
</comment>
<dbReference type="Proteomes" id="UP001472677">
    <property type="component" value="Unassembled WGS sequence"/>
</dbReference>
<dbReference type="EMBL" id="JBBPBM010000005">
    <property type="protein sequence ID" value="KAK8583953.1"/>
    <property type="molecule type" value="Genomic_DNA"/>
</dbReference>
<evidence type="ECO:0000313" key="2">
    <source>
        <dbReference type="Proteomes" id="UP001472677"/>
    </source>
</evidence>
<gene>
    <name evidence="1" type="ORF">V6N12_068207</name>
</gene>
<keyword evidence="2" id="KW-1185">Reference proteome</keyword>
<reference evidence="1 2" key="1">
    <citation type="journal article" date="2024" name="G3 (Bethesda)">
        <title>Genome assembly of Hibiscus sabdariffa L. provides insights into metabolisms of medicinal natural products.</title>
        <authorList>
            <person name="Kim T."/>
        </authorList>
    </citation>
    <scope>NUCLEOTIDE SEQUENCE [LARGE SCALE GENOMIC DNA]</scope>
    <source>
        <strain evidence="1">TK-2024</strain>
        <tissue evidence="1">Old leaves</tissue>
    </source>
</reference>